<proteinExistence type="predicted"/>
<dbReference type="Proteomes" id="UP000198607">
    <property type="component" value="Unassembled WGS sequence"/>
</dbReference>
<accession>A0A1G8EKW0</accession>
<organism evidence="1 2">
    <name type="scientific">Propionivibrio dicarboxylicus</name>
    <dbReference type="NCBI Taxonomy" id="83767"/>
    <lineage>
        <taxon>Bacteria</taxon>
        <taxon>Pseudomonadati</taxon>
        <taxon>Pseudomonadota</taxon>
        <taxon>Betaproteobacteria</taxon>
        <taxon>Rhodocyclales</taxon>
        <taxon>Rhodocyclaceae</taxon>
        <taxon>Propionivibrio</taxon>
    </lineage>
</organism>
<dbReference type="AlphaFoldDB" id="A0A1G8EKW0"/>
<gene>
    <name evidence="1" type="ORF">SAMN05660652_02117</name>
</gene>
<sequence length="56" mass="6094">MAITDFLEKIEPIALSAESEALLQEAFSGDTPGWGDEPRLMAASLLDLAAQMDQER</sequence>
<dbReference type="STRING" id="83767.SAMN05660652_02117"/>
<dbReference type="EMBL" id="FNCY01000008">
    <property type="protein sequence ID" value="SDH70593.1"/>
    <property type="molecule type" value="Genomic_DNA"/>
</dbReference>
<reference evidence="1 2" key="1">
    <citation type="submission" date="2016-10" db="EMBL/GenBank/DDBJ databases">
        <authorList>
            <person name="de Groot N.N."/>
        </authorList>
    </citation>
    <scope>NUCLEOTIDE SEQUENCE [LARGE SCALE GENOMIC DNA]</scope>
    <source>
        <strain evidence="1 2">DSM 5885</strain>
    </source>
</reference>
<protein>
    <submittedName>
        <fullName evidence="1">Uncharacterized protein</fullName>
    </submittedName>
</protein>
<name>A0A1G8EKW0_9RHOO</name>
<evidence type="ECO:0000313" key="2">
    <source>
        <dbReference type="Proteomes" id="UP000198607"/>
    </source>
</evidence>
<evidence type="ECO:0000313" key="1">
    <source>
        <dbReference type="EMBL" id="SDH70593.1"/>
    </source>
</evidence>
<keyword evidence="2" id="KW-1185">Reference proteome</keyword>
<dbReference type="RefSeq" id="WP_176785840.1">
    <property type="nucleotide sequence ID" value="NZ_FNCY01000008.1"/>
</dbReference>